<sequence>MTNLMLRRVQIVKKNSGQKIAEYPMLLDRRSFDHYFLDKAWLFAIKEGSVIEANRSDYAIGFVEET</sequence>
<evidence type="ECO:0000313" key="2">
    <source>
        <dbReference type="Proteomes" id="UP000219335"/>
    </source>
</evidence>
<reference evidence="1 2" key="1">
    <citation type="submission" date="2017-09" db="EMBL/GenBank/DDBJ databases">
        <authorList>
            <person name="Ehlers B."/>
            <person name="Leendertz F.H."/>
        </authorList>
    </citation>
    <scope>NUCLEOTIDE SEQUENCE [LARGE SCALE GENOMIC DNA]</scope>
    <source>
        <strain evidence="1 2">Nm42</strain>
    </source>
</reference>
<evidence type="ECO:0000313" key="1">
    <source>
        <dbReference type="EMBL" id="SOD22401.1"/>
    </source>
</evidence>
<dbReference type="Proteomes" id="UP000219335">
    <property type="component" value="Unassembled WGS sequence"/>
</dbReference>
<protein>
    <submittedName>
        <fullName evidence="1">Uncharacterized protein</fullName>
    </submittedName>
</protein>
<name>A0A286AKH4_9PROT</name>
<proteinExistence type="predicted"/>
<dbReference type="EMBL" id="OCMU01000003">
    <property type="protein sequence ID" value="SOD22401.1"/>
    <property type="molecule type" value="Genomic_DNA"/>
</dbReference>
<gene>
    <name evidence="1" type="ORF">SAMN06297164_3463</name>
</gene>
<dbReference type="RefSeq" id="WP_097107431.1">
    <property type="nucleotide sequence ID" value="NZ_OCMU01000003.1"/>
</dbReference>
<accession>A0A286AKH4</accession>
<organism evidence="1 2">
    <name type="scientific">Nitrosomonas ureae</name>
    <dbReference type="NCBI Taxonomy" id="44577"/>
    <lineage>
        <taxon>Bacteria</taxon>
        <taxon>Pseudomonadati</taxon>
        <taxon>Pseudomonadota</taxon>
        <taxon>Betaproteobacteria</taxon>
        <taxon>Nitrosomonadales</taxon>
        <taxon>Nitrosomonadaceae</taxon>
        <taxon>Nitrosomonas</taxon>
    </lineage>
</organism>
<dbReference type="AlphaFoldDB" id="A0A286AKH4"/>